<dbReference type="InterPro" id="IPR001229">
    <property type="entry name" value="Jacalin-like_lectin_dom"/>
</dbReference>
<dbReference type="InterPro" id="IPR036404">
    <property type="entry name" value="Jacalin-like_lectin_dom_sf"/>
</dbReference>
<sequence>MPISESQFQIKLQFPEEYLTSVSGYYSPVVYGGSPVIRSLTFSSNKRKFGPFGVEGGTPFSMPMEGGQIVGFKGRSGWYLDAIGFYIAKVKTTTVLQKAQQSLVKLASSVSMNYRSGDEPKKYSYFYKPTNPKTEA</sequence>
<dbReference type="PaxDb" id="4113-PGSC0003DMT400006433"/>
<organism evidence="4 5">
    <name type="scientific">Solanum tuberosum</name>
    <name type="common">Potato</name>
    <dbReference type="NCBI Taxonomy" id="4113"/>
    <lineage>
        <taxon>Eukaryota</taxon>
        <taxon>Viridiplantae</taxon>
        <taxon>Streptophyta</taxon>
        <taxon>Embryophyta</taxon>
        <taxon>Tracheophyta</taxon>
        <taxon>Spermatophyta</taxon>
        <taxon>Magnoliopsida</taxon>
        <taxon>eudicotyledons</taxon>
        <taxon>Gunneridae</taxon>
        <taxon>Pentapetalae</taxon>
        <taxon>asterids</taxon>
        <taxon>lamiids</taxon>
        <taxon>Solanales</taxon>
        <taxon>Solanaceae</taxon>
        <taxon>Solanoideae</taxon>
        <taxon>Solaneae</taxon>
        <taxon>Solanum</taxon>
    </lineage>
</organism>
<keyword evidence="5" id="KW-1185">Reference proteome</keyword>
<dbReference type="Pfam" id="PF01419">
    <property type="entry name" value="Jacalin"/>
    <property type="match status" value="1"/>
</dbReference>
<evidence type="ECO:0000256" key="2">
    <source>
        <dbReference type="ARBA" id="ARBA00022734"/>
    </source>
</evidence>
<dbReference type="Gene3D" id="2.100.10.30">
    <property type="entry name" value="Jacalin-like lectin domain"/>
    <property type="match status" value="1"/>
</dbReference>
<dbReference type="eggNOG" id="ENOG502RXU3">
    <property type="taxonomic scope" value="Eukaryota"/>
</dbReference>
<dbReference type="Gramene" id="PGSC0003DMT400006433">
    <property type="protein sequence ID" value="PGSC0003DMT400006433"/>
    <property type="gene ID" value="PGSC0003DMG402002511"/>
</dbReference>
<dbReference type="EnsemblPlants" id="PGSC0003DMT400006433">
    <property type="protein sequence ID" value="PGSC0003DMT400006433"/>
    <property type="gene ID" value="PGSC0003DMG402002511"/>
</dbReference>
<dbReference type="SUPFAM" id="SSF51101">
    <property type="entry name" value="Mannose-binding lectins"/>
    <property type="match status" value="1"/>
</dbReference>
<evidence type="ECO:0000256" key="1">
    <source>
        <dbReference type="ARBA" id="ARBA00006568"/>
    </source>
</evidence>
<dbReference type="HOGENOM" id="CLU_155533_0_0_1"/>
<dbReference type="FunCoup" id="M0ZRB6">
    <property type="interactions" value="12"/>
</dbReference>
<comment type="similarity">
    <text evidence="1">Belongs to the jacalin lectin family.</text>
</comment>
<keyword evidence="2" id="KW-0430">Lectin</keyword>
<dbReference type="PANTHER" id="PTHR47293">
    <property type="entry name" value="JACALIN-RELATED LECTIN 3"/>
    <property type="match status" value="1"/>
</dbReference>
<proteinExistence type="inferred from homology"/>
<dbReference type="InParanoid" id="M0ZRB6"/>
<dbReference type="AlphaFoldDB" id="M0ZRB6"/>
<dbReference type="Proteomes" id="UP000011115">
    <property type="component" value="Unassembled WGS sequence"/>
</dbReference>
<dbReference type="PANTHER" id="PTHR47293:SF15">
    <property type="entry name" value="JACALIN-RELATED LECTIN 19"/>
    <property type="match status" value="1"/>
</dbReference>
<dbReference type="GO" id="GO:0030246">
    <property type="term" value="F:carbohydrate binding"/>
    <property type="evidence" value="ECO:0007669"/>
    <property type="project" value="UniProtKB-KW"/>
</dbReference>
<dbReference type="InterPro" id="IPR033734">
    <property type="entry name" value="Jacalin-like_lectin_dom_plant"/>
</dbReference>
<reference evidence="5" key="1">
    <citation type="journal article" date="2011" name="Nature">
        <title>Genome sequence and analysis of the tuber crop potato.</title>
        <authorList>
            <consortium name="The Potato Genome Sequencing Consortium"/>
        </authorList>
    </citation>
    <scope>NUCLEOTIDE SEQUENCE [LARGE SCALE GENOMIC DNA]</scope>
    <source>
        <strain evidence="5">cv. DM1-3 516 R44</strain>
    </source>
</reference>
<dbReference type="PROSITE" id="PS51752">
    <property type="entry name" value="JACALIN_LECTIN"/>
    <property type="match status" value="1"/>
</dbReference>
<feature type="domain" description="Jacalin-type lectin" evidence="3">
    <location>
        <begin position="1"/>
        <end position="89"/>
    </location>
</feature>
<protein>
    <submittedName>
        <fullName evidence="4">Jacalin-domain protein</fullName>
    </submittedName>
</protein>
<name>M0ZRB6_SOLTU</name>
<reference evidence="4" key="2">
    <citation type="submission" date="2015-06" db="UniProtKB">
        <authorList>
            <consortium name="EnsemblPlants"/>
        </authorList>
    </citation>
    <scope>IDENTIFICATION</scope>
    <source>
        <strain evidence="4">DM1-3 516 R44</strain>
    </source>
</reference>
<evidence type="ECO:0000259" key="3">
    <source>
        <dbReference type="PROSITE" id="PS51752"/>
    </source>
</evidence>
<evidence type="ECO:0000313" key="4">
    <source>
        <dbReference type="EnsemblPlants" id="PGSC0003DMT400006433"/>
    </source>
</evidence>
<evidence type="ECO:0000313" key="5">
    <source>
        <dbReference type="Proteomes" id="UP000011115"/>
    </source>
</evidence>
<dbReference type="SMART" id="SM00915">
    <property type="entry name" value="Jacalin"/>
    <property type="match status" value="1"/>
</dbReference>
<dbReference type="CDD" id="cd09612">
    <property type="entry name" value="Jacalin"/>
    <property type="match status" value="1"/>
</dbReference>
<accession>M0ZRB6</accession>